<proteinExistence type="predicted"/>
<feature type="domain" description="PTS EIIA type-2" evidence="1">
    <location>
        <begin position="8"/>
        <end position="160"/>
    </location>
</feature>
<protein>
    <submittedName>
        <fullName evidence="2">PTS system galactitol-specific IIA component</fullName>
    </submittedName>
</protein>
<dbReference type="Pfam" id="PF00359">
    <property type="entry name" value="PTS_EIIA_2"/>
    <property type="match status" value="1"/>
</dbReference>
<dbReference type="CDD" id="cd00211">
    <property type="entry name" value="PTS_IIA_fru"/>
    <property type="match status" value="1"/>
</dbReference>
<evidence type="ECO:0000313" key="2">
    <source>
        <dbReference type="EMBL" id="MDQ0362274.1"/>
    </source>
</evidence>
<dbReference type="PANTHER" id="PTHR47738">
    <property type="entry name" value="PTS SYSTEM FRUCTOSE-LIKE EIIA COMPONENT-RELATED"/>
    <property type="match status" value="1"/>
</dbReference>
<reference evidence="2 3" key="1">
    <citation type="submission" date="2023-07" db="EMBL/GenBank/DDBJ databases">
        <title>Genomic Encyclopedia of Type Strains, Phase IV (KMG-IV): sequencing the most valuable type-strain genomes for metagenomic binning, comparative biology and taxonomic classification.</title>
        <authorList>
            <person name="Goeker M."/>
        </authorList>
    </citation>
    <scope>NUCLEOTIDE SEQUENCE [LARGE SCALE GENOMIC DNA]</scope>
    <source>
        <strain evidence="2 3">DSM 16784</strain>
    </source>
</reference>
<organism evidence="2 3">
    <name type="scientific">Breznakia pachnodae</name>
    <dbReference type="NCBI Taxonomy" id="265178"/>
    <lineage>
        <taxon>Bacteria</taxon>
        <taxon>Bacillati</taxon>
        <taxon>Bacillota</taxon>
        <taxon>Erysipelotrichia</taxon>
        <taxon>Erysipelotrichales</taxon>
        <taxon>Erysipelotrichaceae</taxon>
        <taxon>Breznakia</taxon>
    </lineage>
</organism>
<dbReference type="InterPro" id="IPR016152">
    <property type="entry name" value="PTrfase/Anion_transptr"/>
</dbReference>
<dbReference type="PANTHER" id="PTHR47738:SF3">
    <property type="entry name" value="PHOSPHOTRANSFERASE SYSTEM MANNITOL_FRUCTOSE-SPECIFIC IIA DOMAIN CONTAINING PROTEIN"/>
    <property type="match status" value="1"/>
</dbReference>
<dbReference type="EMBL" id="JAUSUR010000006">
    <property type="protein sequence ID" value="MDQ0362274.1"/>
    <property type="molecule type" value="Genomic_DNA"/>
</dbReference>
<dbReference type="Proteomes" id="UP001230220">
    <property type="component" value="Unassembled WGS sequence"/>
</dbReference>
<dbReference type="PROSITE" id="PS51094">
    <property type="entry name" value="PTS_EIIA_TYPE_2"/>
    <property type="match status" value="1"/>
</dbReference>
<comment type="caution">
    <text evidence="2">The sequence shown here is derived from an EMBL/GenBank/DDBJ whole genome shotgun (WGS) entry which is preliminary data.</text>
</comment>
<dbReference type="InterPro" id="IPR002178">
    <property type="entry name" value="PTS_EIIA_type-2_dom"/>
</dbReference>
<evidence type="ECO:0000259" key="1">
    <source>
        <dbReference type="PROSITE" id="PS51094"/>
    </source>
</evidence>
<dbReference type="InterPro" id="IPR051541">
    <property type="entry name" value="PTS_SugarTrans_NitroReg"/>
</dbReference>
<gene>
    <name evidence="2" type="ORF">J2S15_003028</name>
</gene>
<keyword evidence="3" id="KW-1185">Reference proteome</keyword>
<evidence type="ECO:0000313" key="3">
    <source>
        <dbReference type="Proteomes" id="UP001230220"/>
    </source>
</evidence>
<name>A0ABU0E5V9_9FIRM</name>
<accession>A0ABU0E5V9</accession>
<dbReference type="SUPFAM" id="SSF55804">
    <property type="entry name" value="Phoshotransferase/anion transport protein"/>
    <property type="match status" value="1"/>
</dbReference>
<dbReference type="Gene3D" id="3.40.930.10">
    <property type="entry name" value="Mannitol-specific EII, Chain A"/>
    <property type="match status" value="1"/>
</dbReference>
<sequence>MNEYKIEDLLFEELILMDQEASDYEDLITQIGELAFEKGYVDKEFSKAVIEREKLYPTGLPTNKVKVAIPHAMVRDNVKKSAIIISKLKKPVLFKEMGSSTDSFIPVDIVFLLAVNGSKDQLTILQKLVGMFSDDDAMVKLNDMKTASDTIGVLKEILSQ</sequence>
<dbReference type="RefSeq" id="WP_307409738.1">
    <property type="nucleotide sequence ID" value="NZ_JAUSUR010000006.1"/>
</dbReference>